<evidence type="ECO:0000313" key="3">
    <source>
        <dbReference type="Proteomes" id="UP001178322"/>
    </source>
</evidence>
<dbReference type="EMBL" id="CP126101">
    <property type="protein sequence ID" value="WHY53824.1"/>
    <property type="molecule type" value="Genomic_DNA"/>
</dbReference>
<dbReference type="PROSITE" id="PS51857">
    <property type="entry name" value="CSD_2"/>
    <property type="match status" value="1"/>
</dbReference>
<dbReference type="Proteomes" id="UP001178322">
    <property type="component" value="Chromosome"/>
</dbReference>
<evidence type="ECO:0000259" key="1">
    <source>
        <dbReference type="PROSITE" id="PS51857"/>
    </source>
</evidence>
<dbReference type="RefSeq" id="WP_283872288.1">
    <property type="nucleotide sequence ID" value="NZ_CP126101.1"/>
</dbReference>
<dbReference type="Pfam" id="PF00313">
    <property type="entry name" value="CSD"/>
    <property type="match status" value="1"/>
</dbReference>
<gene>
    <name evidence="2" type="ORF">QNH24_11490</name>
</gene>
<dbReference type="Gene3D" id="3.40.50.300">
    <property type="entry name" value="P-loop containing nucleotide triphosphate hydrolases"/>
    <property type="match status" value="1"/>
</dbReference>
<reference evidence="2" key="1">
    <citation type="submission" date="2023-05" db="EMBL/GenBank/DDBJ databases">
        <title>Comparative genomics of Bacillaceae isolates and their secondary metabolite potential.</title>
        <authorList>
            <person name="Song L."/>
            <person name="Nielsen L.J."/>
            <person name="Mohite O."/>
            <person name="Xu X."/>
            <person name="Weber T."/>
            <person name="Kovacs A.T."/>
        </authorList>
    </citation>
    <scope>NUCLEOTIDE SEQUENCE</scope>
    <source>
        <strain evidence="2">LY1</strain>
    </source>
</reference>
<dbReference type="AlphaFoldDB" id="A0AAX3X4J5"/>
<dbReference type="InterPro" id="IPR027417">
    <property type="entry name" value="P-loop_NTPase"/>
</dbReference>
<proteinExistence type="predicted"/>
<dbReference type="SUPFAM" id="SSF50249">
    <property type="entry name" value="Nucleic acid-binding proteins"/>
    <property type="match status" value="1"/>
</dbReference>
<name>A0AAX3X4J5_9BACI</name>
<accession>A0AAX3X4J5</accession>
<organism evidence="2 3">
    <name type="scientific">Lysinibacillus pakistanensis</name>
    <dbReference type="NCBI Taxonomy" id="759811"/>
    <lineage>
        <taxon>Bacteria</taxon>
        <taxon>Bacillati</taxon>
        <taxon>Bacillota</taxon>
        <taxon>Bacilli</taxon>
        <taxon>Bacillales</taxon>
        <taxon>Bacillaceae</taxon>
        <taxon>Lysinibacillus</taxon>
    </lineage>
</organism>
<dbReference type="InterPro" id="IPR012340">
    <property type="entry name" value="NA-bd_OB-fold"/>
</dbReference>
<dbReference type="InterPro" id="IPR002059">
    <property type="entry name" value="CSP_DNA-bd"/>
</dbReference>
<protein>
    <submittedName>
        <fullName evidence="2">Cold shock domain-containing protein</fullName>
    </submittedName>
</protein>
<evidence type="ECO:0000313" key="2">
    <source>
        <dbReference type="EMBL" id="WHY53824.1"/>
    </source>
</evidence>
<sequence>MRGTIEYFNHEKAYGFILGENMENYFFHISNFNEYMKKEDIITRTEVEFEQIETSKGLNAKSIILLRDFKSLHLEKKLTKGKKSDLNYKGNEEEVKISKKFEEFLGITFSREEKFKKTTYYFNFIQPSQMYRESFNMFNEVLMLFSPFNMYDERAMDYVDKLFMDYKNRLDPVVIILISKDPNIKEIIKTNNASNKDTRIVVPFSYNEILNSNFDEKIYQGRLREFFYQRDLFAMESPLKSDNYFYGRTNLVHNFFDKYSIGEQTGLFGLRKTGKTSVLYAIERLVNTRKGMSIFIDCQDTAVFQLRWYELLEYIAKLIDEKYAINLLGSDEEYYNEKNASRKFTRYLKDVYKIFNKRILIIFDEIEHITFDLSRNSYWSSGEDYLSFWQTLRSIIQSEPELCSYILAGVNPKIIEQVSVNDFDNPIFNNISVRYLNLFSLEDTKSMVHEIGSYMGLLFEEKVFYKLHENYGGHPFLIRNVCSMLNTHFKERPYTISSRDYDDLKDEIDAKLISYIRSILFVLEKWYQIEFEILKDIALDNTENYQEKIKGNELSIIHLIGYGVITQSAMKKYYIEIDAIKNYMKSNYYNDYIPREQEEYQEIISSRRNRVEKELKMLVKQILTFKYGRNKINDIIEKHNRGTSIETILSRRTSGDIFDGLYFSELKNVVIGEFNLFKNNLSIEKDLFIAAANNINKFRFVDAHAGTISKEEYNKLHLYFSELETALELNELNRI</sequence>
<dbReference type="Gene3D" id="2.40.50.140">
    <property type="entry name" value="Nucleic acid-binding proteins"/>
    <property type="match status" value="1"/>
</dbReference>
<dbReference type="GO" id="GO:0003676">
    <property type="term" value="F:nucleic acid binding"/>
    <property type="evidence" value="ECO:0007669"/>
    <property type="project" value="InterPro"/>
</dbReference>
<feature type="domain" description="CSD" evidence="1">
    <location>
        <begin position="1"/>
        <end position="65"/>
    </location>
</feature>
<dbReference type="SUPFAM" id="SSF52540">
    <property type="entry name" value="P-loop containing nucleoside triphosphate hydrolases"/>
    <property type="match status" value="1"/>
</dbReference>